<proteinExistence type="predicted"/>
<organism evidence="1 2">
    <name type="scientific">Xylaria curta</name>
    <dbReference type="NCBI Taxonomy" id="42375"/>
    <lineage>
        <taxon>Eukaryota</taxon>
        <taxon>Fungi</taxon>
        <taxon>Dikarya</taxon>
        <taxon>Ascomycota</taxon>
        <taxon>Pezizomycotina</taxon>
        <taxon>Sordariomycetes</taxon>
        <taxon>Xylariomycetidae</taxon>
        <taxon>Xylariales</taxon>
        <taxon>Xylariaceae</taxon>
        <taxon>Xylaria</taxon>
    </lineage>
</organism>
<keyword evidence="2" id="KW-1185">Reference proteome</keyword>
<evidence type="ECO:0000313" key="1">
    <source>
        <dbReference type="EMBL" id="KAJ2987613.1"/>
    </source>
</evidence>
<protein>
    <submittedName>
        <fullName evidence="1">Uncharacterized protein</fullName>
    </submittedName>
</protein>
<accession>A0ACC1P6I3</accession>
<evidence type="ECO:0000313" key="2">
    <source>
        <dbReference type="Proteomes" id="UP001143856"/>
    </source>
</evidence>
<dbReference type="EMBL" id="JAPDGR010000763">
    <property type="protein sequence ID" value="KAJ2987613.1"/>
    <property type="molecule type" value="Genomic_DNA"/>
</dbReference>
<dbReference type="Proteomes" id="UP001143856">
    <property type="component" value="Unassembled WGS sequence"/>
</dbReference>
<gene>
    <name evidence="1" type="ORF">NUW58_g4405</name>
</gene>
<name>A0ACC1P6I3_9PEZI</name>
<sequence>MAATRELPLSGQPYLTPTLRYDDYTIGWICALGVETEAAMYMLDTRHRGVFPFVHGDDNQYIPGEIAGHKVVIACLPRGSQGSVSAATLVTQMRQSFKRLQYGLMVGIGGGVPGRDLNPDIRLGDVVVARSSDKSIGPPGVIGYELGAETVEGFSLRDWQAPTHPRLRNAIEYIERDTEVEGTLEFLHHLEIFPTRINGKQFLHPGAEQDQLYEGDHVSNLVQRQPRGSQDPVVHYGLIASGNKLVKNAELRDKLRDKYGIICFEMEAAGIMNTLPVAVIRGICDYADSRKNDKWRRYAAATAAAYAKALLKTLPALEASASIACRTSYSQLHDIKQSFFQWPRNSYFSGREEELRKIKTELSRDKPRNQQGPLRFAIYGLGGVGKTQLVIEYCHRVCERRPHTSIFWYKASGPEGLASQYQNHAQLLRDFARSYSDERITNIANTYRHTGMEVRMIKAWITQEEDWLLVMDGFDEVVDADGVPVNLEEFIPTDSKGKVIFTSRDKRSIDIAKAHLELELKEPSPLDAVRLFVRLRHKDDVLLENLDSSDRSQIEQIVDNLKKFPLALSQAGQLLQFKAANPDYPESVMTTWETSLDYLKRSNPKAAELLQLLGFFARSDIPVNILSGATRPAPWAFGAYNGHRELNSEQLRQLEFLGNDVEFRIHLSDLVSLSLVQKSTKPCNSISLHPLVQEWIQKRPKATSIEVKRNAILCGFVVYQAYPLDLHAGFVERPATYRVRPKVEPQQLHLHLRSIFGNLHQWHNSIPLELRTLVLAELLFQIRKWKCDVEQPLSTYSLQAEDCLGSLQTGLFGILNEEKSLSLRCAYTWEKITKWLKRTLRSFPSISSWTPERVVFIVVFVSLVVAIVDLHLEDMPQKWKDKVPKRRAKVLWHLLSFLSRNNESKQDEVLFLQGIVKIQLSLSLSAEKYLTLPPPFLIEDFCPSYFKYLGIRSIAAYFNQCAAFHGPSSPTEDPHRLAGAVQFFANLFKLWYKKEEDNIKIDASNSCGYISNAFGGGLSDFRDDVSLAPEMPTLWRAVLPCVDAFLERQHSGTTKEVKRAHYLLDTVVEILRLANRSQYHATPILQREINQRYVNIYATQGSYRPRPALKALQDIF</sequence>
<comment type="caution">
    <text evidence="1">The sequence shown here is derived from an EMBL/GenBank/DDBJ whole genome shotgun (WGS) entry which is preliminary data.</text>
</comment>
<reference evidence="1" key="1">
    <citation type="submission" date="2022-10" db="EMBL/GenBank/DDBJ databases">
        <title>Genome Sequence of Xylaria curta.</title>
        <authorList>
            <person name="Buettner E."/>
        </authorList>
    </citation>
    <scope>NUCLEOTIDE SEQUENCE</scope>
    <source>
        <strain evidence="1">Babe10</strain>
    </source>
</reference>